<comment type="caution">
    <text evidence="2">The sequence shown here is derived from an EMBL/GenBank/DDBJ whole genome shotgun (WGS) entry which is preliminary data.</text>
</comment>
<name>A0ABV3L805_9RHOB</name>
<sequence>MSDTSNSNGVALTIRELPGKWVVYASGAVYAETQNALELVEGDGAPEIFIPRADVAMAFFDKSDTSTDSAQKGTASFYSIETKSKVIEDAAWSYENPSSAAAAIKDHLTFDTDKVTVEEH</sequence>
<dbReference type="Proteomes" id="UP001553161">
    <property type="component" value="Unassembled WGS sequence"/>
</dbReference>
<evidence type="ECO:0000313" key="2">
    <source>
        <dbReference type="EMBL" id="MEV8467709.1"/>
    </source>
</evidence>
<dbReference type="EMBL" id="JBFBVU010000016">
    <property type="protein sequence ID" value="MEV8467709.1"/>
    <property type="molecule type" value="Genomic_DNA"/>
</dbReference>
<proteinExistence type="predicted"/>
<keyword evidence="3" id="KW-1185">Reference proteome</keyword>
<accession>A0ABV3L805</accession>
<dbReference type="InterPro" id="IPR038694">
    <property type="entry name" value="DUF427_sf"/>
</dbReference>
<protein>
    <submittedName>
        <fullName evidence="2">DUF427 domain-containing protein</fullName>
    </submittedName>
</protein>
<evidence type="ECO:0000259" key="1">
    <source>
        <dbReference type="Pfam" id="PF04248"/>
    </source>
</evidence>
<feature type="domain" description="DUF427" evidence="1">
    <location>
        <begin position="22"/>
        <end position="112"/>
    </location>
</feature>
<dbReference type="Pfam" id="PF04248">
    <property type="entry name" value="NTP_transf_9"/>
    <property type="match status" value="1"/>
</dbReference>
<gene>
    <name evidence="2" type="ORF">AB0T83_13075</name>
</gene>
<reference evidence="2 3" key="1">
    <citation type="submission" date="2024-07" db="EMBL/GenBank/DDBJ databases">
        <authorList>
            <person name="Kang M."/>
        </authorList>
    </citation>
    <scope>NUCLEOTIDE SEQUENCE [LARGE SCALE GENOMIC DNA]</scope>
    <source>
        <strain evidence="2 3">DFM31</strain>
    </source>
</reference>
<dbReference type="RefSeq" id="WP_366193586.1">
    <property type="nucleotide sequence ID" value="NZ_JBFBVU010000016.1"/>
</dbReference>
<evidence type="ECO:0000313" key="3">
    <source>
        <dbReference type="Proteomes" id="UP001553161"/>
    </source>
</evidence>
<dbReference type="InterPro" id="IPR007361">
    <property type="entry name" value="DUF427"/>
</dbReference>
<dbReference type="PANTHER" id="PTHR34310">
    <property type="entry name" value="DUF427 DOMAIN PROTEIN (AFU_ORTHOLOGUE AFUA_3G02220)"/>
    <property type="match status" value="1"/>
</dbReference>
<dbReference type="PANTHER" id="PTHR34310:SF9">
    <property type="entry name" value="BLR5716 PROTEIN"/>
    <property type="match status" value="1"/>
</dbReference>
<organism evidence="2 3">
    <name type="scientific">Meridianimarinicoccus marinus</name>
    <dbReference type="NCBI Taxonomy" id="3231483"/>
    <lineage>
        <taxon>Bacteria</taxon>
        <taxon>Pseudomonadati</taxon>
        <taxon>Pseudomonadota</taxon>
        <taxon>Alphaproteobacteria</taxon>
        <taxon>Rhodobacterales</taxon>
        <taxon>Paracoccaceae</taxon>
        <taxon>Meridianimarinicoccus</taxon>
    </lineage>
</organism>
<dbReference type="Gene3D" id="2.170.150.40">
    <property type="entry name" value="Domain of unknown function (DUF427)"/>
    <property type="match status" value="1"/>
</dbReference>